<dbReference type="InterPro" id="IPR006860">
    <property type="entry name" value="FecR"/>
</dbReference>
<dbReference type="PANTHER" id="PTHR30273:SF2">
    <property type="entry name" value="PROTEIN FECR"/>
    <property type="match status" value="1"/>
</dbReference>
<dbReference type="EMBL" id="BAABIQ010000041">
    <property type="protein sequence ID" value="GAA4800776.1"/>
    <property type="molecule type" value="Genomic_DNA"/>
</dbReference>
<dbReference type="RefSeq" id="WP_345233087.1">
    <property type="nucleotide sequence ID" value="NZ_BAABIQ010000041.1"/>
</dbReference>
<evidence type="ECO:0000256" key="1">
    <source>
        <dbReference type="SAM" id="Phobius"/>
    </source>
</evidence>
<evidence type="ECO:0000313" key="5">
    <source>
        <dbReference type="Proteomes" id="UP001501411"/>
    </source>
</evidence>
<protein>
    <submittedName>
        <fullName evidence="4">DUF4974 domain-containing protein</fullName>
    </submittedName>
</protein>
<accession>A0ABP9BUQ9</accession>
<dbReference type="Pfam" id="PF04773">
    <property type="entry name" value="FecR"/>
    <property type="match status" value="1"/>
</dbReference>
<keyword evidence="1" id="KW-1133">Transmembrane helix</keyword>
<proteinExistence type="predicted"/>
<dbReference type="Gene3D" id="2.60.120.1440">
    <property type="match status" value="1"/>
</dbReference>
<comment type="caution">
    <text evidence="4">The sequence shown here is derived from an EMBL/GenBank/DDBJ whole genome shotgun (WGS) entry which is preliminary data.</text>
</comment>
<dbReference type="PIRSF" id="PIRSF018266">
    <property type="entry name" value="FecR"/>
    <property type="match status" value="1"/>
</dbReference>
<dbReference type="PANTHER" id="PTHR30273">
    <property type="entry name" value="PERIPLASMIC SIGNAL SENSOR AND SIGMA FACTOR ACTIVATOR FECR-RELATED"/>
    <property type="match status" value="1"/>
</dbReference>
<evidence type="ECO:0000313" key="4">
    <source>
        <dbReference type="EMBL" id="GAA4800776.1"/>
    </source>
</evidence>
<dbReference type="InterPro" id="IPR032508">
    <property type="entry name" value="FecR_C"/>
</dbReference>
<keyword evidence="5" id="KW-1185">Reference proteome</keyword>
<keyword evidence="1" id="KW-0472">Membrane</keyword>
<feature type="domain" description="Protein FecR C-terminal" evidence="3">
    <location>
        <begin position="295"/>
        <end position="362"/>
    </location>
</feature>
<dbReference type="Proteomes" id="UP001501411">
    <property type="component" value="Unassembled WGS sequence"/>
</dbReference>
<reference evidence="5" key="1">
    <citation type="journal article" date="2019" name="Int. J. Syst. Evol. Microbiol.">
        <title>The Global Catalogue of Microorganisms (GCM) 10K type strain sequencing project: providing services to taxonomists for standard genome sequencing and annotation.</title>
        <authorList>
            <consortium name="The Broad Institute Genomics Platform"/>
            <consortium name="The Broad Institute Genome Sequencing Center for Infectious Disease"/>
            <person name="Wu L."/>
            <person name="Ma J."/>
        </authorList>
    </citation>
    <scope>NUCLEOTIDE SEQUENCE [LARGE SCALE GENOMIC DNA]</scope>
    <source>
        <strain evidence="5">JCM 18200</strain>
    </source>
</reference>
<evidence type="ECO:0000259" key="3">
    <source>
        <dbReference type="Pfam" id="PF16344"/>
    </source>
</evidence>
<dbReference type="Pfam" id="PF16344">
    <property type="entry name" value="FecR_C"/>
    <property type="match status" value="1"/>
</dbReference>
<gene>
    <name evidence="4" type="ORF">GCM10023231_31940</name>
</gene>
<organism evidence="4 5">
    <name type="scientific">Olivibacter ginsenosidimutans</name>
    <dbReference type="NCBI Taxonomy" id="1176537"/>
    <lineage>
        <taxon>Bacteria</taxon>
        <taxon>Pseudomonadati</taxon>
        <taxon>Bacteroidota</taxon>
        <taxon>Sphingobacteriia</taxon>
        <taxon>Sphingobacteriales</taxon>
        <taxon>Sphingobacteriaceae</taxon>
        <taxon>Olivibacter</taxon>
    </lineage>
</organism>
<dbReference type="Gene3D" id="3.55.50.30">
    <property type="match status" value="1"/>
</dbReference>
<feature type="domain" description="FecR protein" evidence="2">
    <location>
        <begin position="159"/>
        <end position="252"/>
    </location>
</feature>
<dbReference type="InterPro" id="IPR012373">
    <property type="entry name" value="Ferrdict_sens_TM"/>
</dbReference>
<sequence length="365" mass="41270">MTNEELTKLLKRYHNGTCTEEEKVMVESLYLHSHTMQSAQADDQTKDEVWKGIEEHLHLRRRKNHWYRYGAAAVVLLALSFGIMQYTAMRPLSSSNQQVVDIPSGSNRATLKLSNGRTIKLDSLNTGIAIHASAISYVNGAPIAHQDVGNHPQQITYHELETPKGGQYQVVLSDSTKVWLNAASSLRFPSEFTGNLREVEVIGEAYFEIAQDKNRPFRVKTKTQTIQVLGTSFNVQAYPDEQLERTTLVAGKIKIESNGFSEIIHPGYCATIASNGGTISEVDADEETAWKSGYIAFNEQTLASIMRQISRWYNVDVAYQDVNPSLRFGGRVSRYANVSEVLRRLELTEQVRFKIYERRIVVTNY</sequence>
<evidence type="ECO:0000259" key="2">
    <source>
        <dbReference type="Pfam" id="PF04773"/>
    </source>
</evidence>
<keyword evidence="1" id="KW-0812">Transmembrane</keyword>
<feature type="transmembrane region" description="Helical" evidence="1">
    <location>
        <begin position="66"/>
        <end position="88"/>
    </location>
</feature>
<name>A0ABP9BUQ9_9SPHI</name>